<comment type="similarity">
    <text evidence="1">Belongs to the UPF0216 family.</text>
</comment>
<evidence type="ECO:0000256" key="1">
    <source>
        <dbReference type="HAMAP-Rule" id="MF_00585"/>
    </source>
</evidence>
<dbReference type="GeneID" id="15393472"/>
<evidence type="ECO:0000313" key="2">
    <source>
        <dbReference type="EMBL" id="AGK61807.1"/>
    </source>
</evidence>
<dbReference type="Proteomes" id="UP000013307">
    <property type="component" value="Chromosome"/>
</dbReference>
<proteinExistence type="inferred from homology"/>
<keyword evidence="3" id="KW-1185">Reference proteome</keyword>
<dbReference type="RefSeq" id="WP_015591405.1">
    <property type="nucleotide sequence ID" value="NC_021169.1"/>
</dbReference>
<dbReference type="HAMAP" id="MF_00585">
    <property type="entry name" value="UPF0216"/>
    <property type="match status" value="1"/>
</dbReference>
<dbReference type="PIRSF" id="PIRSF005264">
    <property type="entry name" value="UCP005264"/>
    <property type="match status" value="1"/>
</dbReference>
<dbReference type="EMBL" id="CP005290">
    <property type="protein sequence ID" value="AGK61807.1"/>
    <property type="molecule type" value="Genomic_DNA"/>
</dbReference>
<dbReference type="STRING" id="387631.Asulf_01837"/>
<dbReference type="InterPro" id="IPR002746">
    <property type="entry name" value="UPF0216"/>
</dbReference>
<sequence length="135" mass="16331">MMSERALAKMIEAMNKHMPARRKTLKEMLNEDEPSIKARDGNEYIIEKDELKFISEYVDELDWDKFNIPIILEMNDLHGETVVFIRDKLHQEFMRKAFGFDRYVRDVMMIYLYEMRKVRRALRTASQVVFKVSFR</sequence>
<dbReference type="AlphaFoldDB" id="N0BHL7"/>
<dbReference type="HOGENOM" id="CLU_146474_0_0_2"/>
<dbReference type="NCBIfam" id="NF003153">
    <property type="entry name" value="PRK04115.1"/>
    <property type="match status" value="1"/>
</dbReference>
<dbReference type="Pfam" id="PF01886">
    <property type="entry name" value="DUF61"/>
    <property type="match status" value="1"/>
</dbReference>
<gene>
    <name evidence="2" type="ORF">Asulf_01837</name>
</gene>
<name>N0BHL7_9EURY</name>
<dbReference type="eggNOG" id="arCOG01921">
    <property type="taxonomic scope" value="Archaea"/>
</dbReference>
<protein>
    <recommendedName>
        <fullName evidence="1">UPF0216 protein Asulf_01837</fullName>
    </recommendedName>
</protein>
<dbReference type="KEGG" id="ast:Asulf_01837"/>
<reference evidence="2 3" key="1">
    <citation type="journal article" date="2013" name="Genome Announc.">
        <title>Complete Genome Sequence of the Thermophilic and Facultatively Chemolithoautotrophic Sulfate Reducer Archaeoglobus sulfaticallidus Strain PM70-1T.</title>
        <authorList>
            <person name="Stokke R."/>
            <person name="Hocking W.P."/>
            <person name="Steinsbu B.O."/>
            <person name="Steen I.H."/>
        </authorList>
    </citation>
    <scope>NUCLEOTIDE SEQUENCE [LARGE SCALE GENOMIC DNA]</scope>
    <source>
        <strain evidence="2">PM70-1</strain>
    </source>
</reference>
<organism evidence="2 3">
    <name type="scientific">Archaeoglobus sulfaticallidus PM70-1</name>
    <dbReference type="NCBI Taxonomy" id="387631"/>
    <lineage>
        <taxon>Archaea</taxon>
        <taxon>Methanobacteriati</taxon>
        <taxon>Methanobacteriota</taxon>
        <taxon>Archaeoglobi</taxon>
        <taxon>Archaeoglobales</taxon>
        <taxon>Archaeoglobaceae</taxon>
        <taxon>Archaeoglobus</taxon>
    </lineage>
</organism>
<evidence type="ECO:0000313" key="3">
    <source>
        <dbReference type="Proteomes" id="UP000013307"/>
    </source>
</evidence>
<accession>N0BHL7</accession>